<organism evidence="2 3">
    <name type="scientific">Hufsiella arboris</name>
    <dbReference type="NCBI Taxonomy" id="2695275"/>
    <lineage>
        <taxon>Bacteria</taxon>
        <taxon>Pseudomonadati</taxon>
        <taxon>Bacteroidota</taxon>
        <taxon>Sphingobacteriia</taxon>
        <taxon>Sphingobacteriales</taxon>
        <taxon>Sphingobacteriaceae</taxon>
        <taxon>Hufsiella</taxon>
    </lineage>
</organism>
<evidence type="ECO:0000256" key="1">
    <source>
        <dbReference type="SAM" id="Phobius"/>
    </source>
</evidence>
<dbReference type="EMBL" id="WVHT01000001">
    <property type="protein sequence ID" value="MXV49978.1"/>
    <property type="molecule type" value="Genomic_DNA"/>
</dbReference>
<keyword evidence="1" id="KW-1133">Transmembrane helix</keyword>
<comment type="caution">
    <text evidence="2">The sequence shown here is derived from an EMBL/GenBank/DDBJ whole genome shotgun (WGS) entry which is preliminary data.</text>
</comment>
<dbReference type="PANTHER" id="PTHR35519:SF2">
    <property type="entry name" value="PH DOMAIN PROTEIN"/>
    <property type="match status" value="1"/>
</dbReference>
<dbReference type="InterPro" id="IPR025187">
    <property type="entry name" value="DUF4112"/>
</dbReference>
<protein>
    <submittedName>
        <fullName evidence="2">DUF4112 domain-containing protein</fullName>
    </submittedName>
</protein>
<feature type="transmembrane region" description="Helical" evidence="1">
    <location>
        <begin position="124"/>
        <end position="144"/>
    </location>
</feature>
<dbReference type="AlphaFoldDB" id="A0A7K1Y7D6"/>
<evidence type="ECO:0000313" key="2">
    <source>
        <dbReference type="EMBL" id="MXV49978.1"/>
    </source>
</evidence>
<feature type="transmembrane region" description="Helical" evidence="1">
    <location>
        <begin position="38"/>
        <end position="59"/>
    </location>
</feature>
<keyword evidence="1" id="KW-0472">Membrane</keyword>
<feature type="transmembrane region" description="Helical" evidence="1">
    <location>
        <begin position="71"/>
        <end position="94"/>
    </location>
</feature>
<gene>
    <name evidence="2" type="ORF">GS399_03265</name>
</gene>
<keyword evidence="3" id="KW-1185">Reference proteome</keyword>
<reference evidence="2 3" key="1">
    <citation type="submission" date="2019-11" db="EMBL/GenBank/DDBJ databases">
        <title>Pedobacter sp. HMF7647 Genome sequencing and assembly.</title>
        <authorList>
            <person name="Kang H."/>
            <person name="Kim H."/>
            <person name="Joh K."/>
        </authorList>
    </citation>
    <scope>NUCLEOTIDE SEQUENCE [LARGE SCALE GENOMIC DNA]</scope>
    <source>
        <strain evidence="2 3">HMF7647</strain>
    </source>
</reference>
<evidence type="ECO:0000313" key="3">
    <source>
        <dbReference type="Proteomes" id="UP000466586"/>
    </source>
</evidence>
<accession>A0A7K1Y7D6</accession>
<dbReference type="Proteomes" id="UP000466586">
    <property type="component" value="Unassembled WGS sequence"/>
</dbReference>
<sequence length="154" mass="17266">MKQAVSENKLYWVERASKLMDEEFRLPGTNFRFGIDPILNLIPVAGDISGFLISILLVLTMARHGASRKIVILMTLNVLLDATIGAIPLIGQLFDFVYKANTKNIRLLKEHYIEGKHQGSGTGIIITVLVVAIAFLIFIAYLSYKLMAYLIHLF</sequence>
<proteinExistence type="predicted"/>
<dbReference type="Pfam" id="PF13430">
    <property type="entry name" value="DUF4112"/>
    <property type="match status" value="1"/>
</dbReference>
<keyword evidence="1" id="KW-0812">Transmembrane</keyword>
<dbReference type="PANTHER" id="PTHR35519">
    <property type="entry name" value="MEMBRANE PROTEINS"/>
    <property type="match status" value="1"/>
</dbReference>
<dbReference type="RefSeq" id="WP_160843136.1">
    <property type="nucleotide sequence ID" value="NZ_WVHT01000001.1"/>
</dbReference>
<name>A0A7K1Y7D6_9SPHI</name>